<keyword evidence="2" id="KW-1133">Transmembrane helix</keyword>
<keyword evidence="4" id="KW-1185">Reference proteome</keyword>
<dbReference type="Proteomes" id="UP001165136">
    <property type="component" value="Unassembled WGS sequence"/>
</dbReference>
<keyword evidence="2" id="KW-0812">Transmembrane</keyword>
<evidence type="ECO:0000256" key="2">
    <source>
        <dbReference type="SAM" id="Phobius"/>
    </source>
</evidence>
<proteinExistence type="predicted"/>
<organism evidence="3 4">
    <name type="scientific">Amycolatopsis taiwanensis</name>
    <dbReference type="NCBI Taxonomy" id="342230"/>
    <lineage>
        <taxon>Bacteria</taxon>
        <taxon>Bacillati</taxon>
        <taxon>Actinomycetota</taxon>
        <taxon>Actinomycetes</taxon>
        <taxon>Pseudonocardiales</taxon>
        <taxon>Pseudonocardiaceae</taxon>
        <taxon>Amycolatopsis</taxon>
    </lineage>
</organism>
<dbReference type="EMBL" id="BSTI01000030">
    <property type="protein sequence ID" value="GLY71080.1"/>
    <property type="molecule type" value="Genomic_DNA"/>
</dbReference>
<gene>
    <name evidence="3" type="ORF">Atai01_76990</name>
</gene>
<evidence type="ECO:0000313" key="4">
    <source>
        <dbReference type="Proteomes" id="UP001165136"/>
    </source>
</evidence>
<evidence type="ECO:0000256" key="1">
    <source>
        <dbReference type="SAM" id="MobiDB-lite"/>
    </source>
</evidence>
<feature type="region of interest" description="Disordered" evidence="1">
    <location>
        <begin position="1"/>
        <end position="23"/>
    </location>
</feature>
<comment type="caution">
    <text evidence="3">The sequence shown here is derived from an EMBL/GenBank/DDBJ whole genome shotgun (WGS) entry which is preliminary data.</text>
</comment>
<dbReference type="AlphaFoldDB" id="A0A9W6RBT9"/>
<sequence length="87" mass="9152">MSQNATDMVGVLQSREPTNQNPTNVPARDYLVLQPHFVVISLSALVVGLLGAVLVASTPLGPGPGHGAVEWGGDQVCQETFDLAQRD</sequence>
<accession>A0A9W6RBT9</accession>
<keyword evidence="2" id="KW-0472">Membrane</keyword>
<reference evidence="3" key="1">
    <citation type="submission" date="2023-03" db="EMBL/GenBank/DDBJ databases">
        <title>Amycolatopsis taiwanensis NBRC 103393.</title>
        <authorList>
            <person name="Ichikawa N."/>
            <person name="Sato H."/>
            <person name="Tonouchi N."/>
        </authorList>
    </citation>
    <scope>NUCLEOTIDE SEQUENCE</scope>
    <source>
        <strain evidence="3">NBRC 103393</strain>
    </source>
</reference>
<name>A0A9W6RBT9_9PSEU</name>
<evidence type="ECO:0000313" key="3">
    <source>
        <dbReference type="EMBL" id="GLY71080.1"/>
    </source>
</evidence>
<feature type="transmembrane region" description="Helical" evidence="2">
    <location>
        <begin position="36"/>
        <end position="56"/>
    </location>
</feature>
<protein>
    <submittedName>
        <fullName evidence="3">Uncharacterized protein</fullName>
    </submittedName>
</protein>